<organism evidence="2 3">
    <name type="scientific">Chitinophaga ginsengisegetis</name>
    <dbReference type="NCBI Taxonomy" id="393003"/>
    <lineage>
        <taxon>Bacteria</taxon>
        <taxon>Pseudomonadati</taxon>
        <taxon>Bacteroidota</taxon>
        <taxon>Chitinophagia</taxon>
        <taxon>Chitinophagales</taxon>
        <taxon>Chitinophagaceae</taxon>
        <taxon>Chitinophaga</taxon>
    </lineage>
</organism>
<protein>
    <recommendedName>
        <fullName evidence="1">DUF5672 domain-containing protein</fullName>
    </recommendedName>
</protein>
<dbReference type="Proteomes" id="UP000190166">
    <property type="component" value="Unassembled WGS sequence"/>
</dbReference>
<reference evidence="2 3" key="1">
    <citation type="submission" date="2017-02" db="EMBL/GenBank/DDBJ databases">
        <authorList>
            <person name="Peterson S.W."/>
        </authorList>
    </citation>
    <scope>NUCLEOTIDE SEQUENCE [LARGE SCALE GENOMIC DNA]</scope>
    <source>
        <strain evidence="2 3">DSM 18108</strain>
    </source>
</reference>
<dbReference type="InterPro" id="IPR043729">
    <property type="entry name" value="DUF5672"/>
</dbReference>
<keyword evidence="3" id="KW-1185">Reference proteome</keyword>
<evidence type="ECO:0000259" key="1">
    <source>
        <dbReference type="Pfam" id="PF18922"/>
    </source>
</evidence>
<accession>A0A1T5NXK4</accession>
<name>A0A1T5NXK4_9BACT</name>
<proteinExistence type="predicted"/>
<feature type="domain" description="DUF5672" evidence="1">
    <location>
        <begin position="59"/>
        <end position="254"/>
    </location>
</feature>
<dbReference type="STRING" id="393003.SAMN05660461_3049"/>
<sequence>MTVRRKLCVIIPVHKSVLSEEEVLSLHACHRHLKAFDCFLVYPEGLPIDRYLAIHPGLKLKPVTPSWLSSLGNYNRMKLSVPFYQQFADYEFMMTYELDAYIFSSKVHEHHGFDFDFIGAPVFEGYLNATPDAPFHGALNSGFSIRNIQSCLTVLKLLRRYKLRWKFYHFIYANCAALRKRIKQDQDAIFFNIHLKKYYTGKNFNEDMIWTQVVPLLEPSFRTAPPETAAVFSFEVNPERLYELNNGRLPLGCHAWFRFPFWKEYIKV</sequence>
<dbReference type="EMBL" id="FUZZ01000002">
    <property type="protein sequence ID" value="SKD05251.1"/>
    <property type="molecule type" value="Genomic_DNA"/>
</dbReference>
<gene>
    <name evidence="2" type="ORF">SAMN05660461_3049</name>
</gene>
<evidence type="ECO:0000313" key="3">
    <source>
        <dbReference type="Proteomes" id="UP000190166"/>
    </source>
</evidence>
<evidence type="ECO:0000313" key="2">
    <source>
        <dbReference type="EMBL" id="SKD05251.1"/>
    </source>
</evidence>
<dbReference type="AlphaFoldDB" id="A0A1T5NXK4"/>
<dbReference type="Pfam" id="PF18922">
    <property type="entry name" value="DUF5672"/>
    <property type="match status" value="1"/>
</dbReference>